<gene>
    <name evidence="7" type="ORF">BTN85_1274</name>
</gene>
<dbReference type="AlphaFoldDB" id="A0A1Q6DWN1"/>
<feature type="transmembrane region" description="Helical" evidence="6">
    <location>
        <begin position="121"/>
        <end position="139"/>
    </location>
</feature>
<accession>A0A1Q6DWN1</accession>
<dbReference type="InParanoid" id="A0A1Q6DWN1"/>
<name>A0A1Q6DWN1_METT1</name>
<evidence type="ECO:0000256" key="6">
    <source>
        <dbReference type="SAM" id="Phobius"/>
    </source>
</evidence>
<organism evidence="7 8">
    <name type="scientific">Methanohalarchaeum thermophilum</name>
    <dbReference type="NCBI Taxonomy" id="1903181"/>
    <lineage>
        <taxon>Archaea</taxon>
        <taxon>Methanobacteriati</taxon>
        <taxon>Methanobacteriota</taxon>
        <taxon>Methanonatronarchaeia</taxon>
        <taxon>Methanonatronarchaeales</taxon>
        <taxon>Methanonatronarchaeaceae</taxon>
        <taxon>Candidatus Methanohalarchaeum</taxon>
    </lineage>
</organism>
<reference evidence="7" key="1">
    <citation type="submission" date="2016-12" db="EMBL/GenBank/DDBJ databases">
        <title>Discovery of methanogenic haloarchaea.</title>
        <authorList>
            <person name="Sorokin D.Y."/>
            <person name="Makarova K.S."/>
            <person name="Abbas B."/>
            <person name="Ferrer M."/>
            <person name="Golyshin P.N."/>
        </authorList>
    </citation>
    <scope>NUCLEOTIDE SEQUENCE [LARGE SCALE GENOMIC DNA]</scope>
    <source>
        <strain evidence="7">HMET1</strain>
    </source>
</reference>
<keyword evidence="5 6" id="KW-0472">Membrane</keyword>
<keyword evidence="2" id="KW-1003">Cell membrane</keyword>
<dbReference type="PANTHER" id="PTHR42770:SF11">
    <property type="entry name" value="INNER MEMBRANE TRANSPORT PROTEIN YBAT"/>
    <property type="match status" value="1"/>
</dbReference>
<evidence type="ECO:0000313" key="8">
    <source>
        <dbReference type="Proteomes" id="UP000185744"/>
    </source>
</evidence>
<evidence type="ECO:0000256" key="4">
    <source>
        <dbReference type="ARBA" id="ARBA00022989"/>
    </source>
</evidence>
<dbReference type="InterPro" id="IPR002293">
    <property type="entry name" value="AA/rel_permease1"/>
</dbReference>
<feature type="transmembrane region" description="Helical" evidence="6">
    <location>
        <begin position="339"/>
        <end position="359"/>
    </location>
</feature>
<protein>
    <submittedName>
        <fullName evidence="7">Amino acid transporter fused to UspA-like domain</fullName>
    </submittedName>
</protein>
<dbReference type="Pfam" id="PF13520">
    <property type="entry name" value="AA_permease_2"/>
    <property type="match status" value="1"/>
</dbReference>
<evidence type="ECO:0000256" key="3">
    <source>
        <dbReference type="ARBA" id="ARBA00022692"/>
    </source>
</evidence>
<dbReference type="EMBL" id="MSDW01000001">
    <property type="protein sequence ID" value="OKY78774.1"/>
    <property type="molecule type" value="Genomic_DNA"/>
</dbReference>
<evidence type="ECO:0000256" key="5">
    <source>
        <dbReference type="ARBA" id="ARBA00023136"/>
    </source>
</evidence>
<feature type="transmembrane region" description="Helical" evidence="6">
    <location>
        <begin position="315"/>
        <end position="333"/>
    </location>
</feature>
<comment type="caution">
    <text evidence="7">The sequence shown here is derived from an EMBL/GenBank/DDBJ whole genome shotgun (WGS) entry which is preliminary data.</text>
</comment>
<dbReference type="PANTHER" id="PTHR42770">
    <property type="entry name" value="AMINO ACID TRANSPORTER-RELATED"/>
    <property type="match status" value="1"/>
</dbReference>
<feature type="transmembrane region" description="Helical" evidence="6">
    <location>
        <begin position="380"/>
        <end position="400"/>
    </location>
</feature>
<evidence type="ECO:0000313" key="7">
    <source>
        <dbReference type="EMBL" id="OKY78774.1"/>
    </source>
</evidence>
<proteinExistence type="predicted"/>
<feature type="transmembrane region" description="Helical" evidence="6">
    <location>
        <begin position="265"/>
        <end position="294"/>
    </location>
</feature>
<feature type="transmembrane region" description="Helical" evidence="6">
    <location>
        <begin position="42"/>
        <end position="60"/>
    </location>
</feature>
<dbReference type="PIRSF" id="PIRSF006060">
    <property type="entry name" value="AA_transporter"/>
    <property type="match status" value="1"/>
</dbReference>
<keyword evidence="3 6" id="KW-0812">Transmembrane</keyword>
<dbReference type="STRING" id="1903181.BTN85_1274"/>
<dbReference type="Gene3D" id="1.20.1740.10">
    <property type="entry name" value="Amino acid/polyamine transporter I"/>
    <property type="match status" value="1"/>
</dbReference>
<feature type="transmembrane region" description="Helical" evidence="6">
    <location>
        <begin position="90"/>
        <end position="109"/>
    </location>
</feature>
<feature type="transmembrane region" description="Helical" evidence="6">
    <location>
        <begin position="218"/>
        <end position="245"/>
    </location>
</feature>
<dbReference type="Proteomes" id="UP000185744">
    <property type="component" value="Unassembled WGS sequence"/>
</dbReference>
<keyword evidence="4 6" id="KW-1133">Transmembrane helix</keyword>
<dbReference type="GO" id="GO:0005886">
    <property type="term" value="C:plasma membrane"/>
    <property type="evidence" value="ECO:0007669"/>
    <property type="project" value="UniProtKB-SubCell"/>
</dbReference>
<feature type="transmembrane region" description="Helical" evidence="6">
    <location>
        <begin position="176"/>
        <end position="197"/>
    </location>
</feature>
<evidence type="ECO:0000256" key="1">
    <source>
        <dbReference type="ARBA" id="ARBA00004651"/>
    </source>
</evidence>
<sequence length="404" mass="43769">MAELKKELDFFDVCFYGIGLILGAGIYVILGEAAGLTGPSLVFAFIFAALLAALTGLSYAELSSIYPRGEAEYIYVRRAFESKKLAEITALFRILVGVISSAAVALSFPGYLSTFIEVPEIPVAIGVVLVFSIVNYFGINLSSKINIGFTLIELAGLVIVISVGVGYWGSVDITETPFGSLGLVKSLFLIFFSYIGFESIVNVSEETKEANKNIPKAIVVSLLITTFFYILVAFSSVSIVDWQVLGKSTSPLSLVVGRVLGETGTFAISLIALFAITNTVLIILISTSRLLYGVSKKEYKSFPSFFSKIHSNRKTPYRAVAGTCALTIFFVLLGDIGLVAGLANFFLLIVFAIINLSLLKLRFKKIDREKTFKAPLNIGNISITATSGFISSLVLIIFYLNQLI</sequence>
<keyword evidence="8" id="KW-1185">Reference proteome</keyword>
<feature type="transmembrane region" description="Helical" evidence="6">
    <location>
        <begin position="151"/>
        <end position="170"/>
    </location>
</feature>
<dbReference type="GO" id="GO:0022857">
    <property type="term" value="F:transmembrane transporter activity"/>
    <property type="evidence" value="ECO:0007669"/>
    <property type="project" value="InterPro"/>
</dbReference>
<comment type="subcellular location">
    <subcellularLocation>
        <location evidence="1">Cell membrane</location>
        <topology evidence="1">Multi-pass membrane protein</topology>
    </subcellularLocation>
</comment>
<dbReference type="InterPro" id="IPR050367">
    <property type="entry name" value="APC_superfamily"/>
</dbReference>
<feature type="transmembrane region" description="Helical" evidence="6">
    <location>
        <begin position="12"/>
        <end position="30"/>
    </location>
</feature>
<evidence type="ECO:0000256" key="2">
    <source>
        <dbReference type="ARBA" id="ARBA00022475"/>
    </source>
</evidence>